<dbReference type="RefSeq" id="WP_222761722.1">
    <property type="nucleotide sequence ID" value="NZ_JAPNOA010000021.1"/>
</dbReference>
<dbReference type="Gene3D" id="2.30.320.10">
    <property type="entry name" value="YwqG-like"/>
    <property type="match status" value="1"/>
</dbReference>
<accession>A0A9X3ECJ1</accession>
<reference evidence="1" key="1">
    <citation type="submission" date="2022-11" db="EMBL/GenBank/DDBJ databases">
        <title>Parathalassolutuus dongxingensis gen. nov., sp. nov., a novel member of family Oceanospirillaceae isolated from a coastal shrimp pond in Guangxi, China.</title>
        <authorList>
            <person name="Chen H."/>
        </authorList>
    </citation>
    <scope>NUCLEOTIDE SEQUENCE</scope>
    <source>
        <strain evidence="1">G-43</strain>
    </source>
</reference>
<dbReference type="SUPFAM" id="SSF103032">
    <property type="entry name" value="Hypothetical protein YwqG"/>
    <property type="match status" value="1"/>
</dbReference>
<comment type="caution">
    <text evidence="1">The sequence shown here is derived from an EMBL/GenBank/DDBJ whole genome shotgun (WGS) entry which is preliminary data.</text>
</comment>
<keyword evidence="2" id="KW-1185">Reference proteome</keyword>
<sequence>MEIEGIKRLLHRPATKFSVGGFRPTNELTESWVGKVFLFGKGEDIPINSRGKQMMPLAQIYLKDLPFVPKELAGIELMTVFVSSDLPEQFDEMGENWLIREYASIDHLTRKDVTSSESFLKPFPLGHELVEKDFPLWDGGGVPYELEKEILILEKSGAIGSYYDIIEHCYDHKIGGYPSFCQSGIDFGDGFEFVFQISSDSKLNLNVVDNGSLMFAKNGSTGEWVLYYDFY</sequence>
<name>A0A9X3ECJ1_9GAMM</name>
<protein>
    <submittedName>
        <fullName evidence="1">DUF1963 domain-containing protein</fullName>
    </submittedName>
</protein>
<organism evidence="1 2">
    <name type="scientific">Parathalassolituus penaei</name>
    <dbReference type="NCBI Taxonomy" id="2997323"/>
    <lineage>
        <taxon>Bacteria</taxon>
        <taxon>Pseudomonadati</taxon>
        <taxon>Pseudomonadota</taxon>
        <taxon>Gammaproteobacteria</taxon>
        <taxon>Oceanospirillales</taxon>
        <taxon>Oceanospirillaceae</taxon>
        <taxon>Parathalassolituus</taxon>
    </lineage>
</organism>
<dbReference type="Pfam" id="PF09234">
    <property type="entry name" value="DUF1963"/>
    <property type="match status" value="1"/>
</dbReference>
<evidence type="ECO:0000313" key="1">
    <source>
        <dbReference type="EMBL" id="MCY0965082.1"/>
    </source>
</evidence>
<evidence type="ECO:0000313" key="2">
    <source>
        <dbReference type="Proteomes" id="UP001150830"/>
    </source>
</evidence>
<dbReference type="Proteomes" id="UP001150830">
    <property type="component" value="Unassembled WGS sequence"/>
</dbReference>
<dbReference type="InterPro" id="IPR015315">
    <property type="entry name" value="DUF1963"/>
</dbReference>
<dbReference type="EMBL" id="JAPNOA010000021">
    <property type="protein sequence ID" value="MCY0965082.1"/>
    <property type="molecule type" value="Genomic_DNA"/>
</dbReference>
<dbReference type="InterPro" id="IPR035948">
    <property type="entry name" value="YwqG-like_sf"/>
</dbReference>
<gene>
    <name evidence="1" type="ORF">OUO13_07780</name>
</gene>
<proteinExistence type="predicted"/>
<dbReference type="AlphaFoldDB" id="A0A9X3ECJ1"/>